<sequence>MAYYSRKVAYMSKSTRIRAGLYRVTTARGEFTVERRQAPGNGYGSDWYWYVDSVEETLWIDPFFTKAEALEFINGYGA</sequence>
<name>B5A797_9CAUD</name>
<gene>
    <name evidence="1" type="ORF">Kostya_137</name>
</gene>
<evidence type="ECO:0000313" key="2">
    <source>
        <dbReference type="Proteomes" id="UP000002721"/>
    </source>
</evidence>
<dbReference type="Proteomes" id="UP000002721">
    <property type="component" value="Segment"/>
</dbReference>
<reference evidence="1 2" key="1">
    <citation type="submission" date="2008-06" db="EMBL/GenBank/DDBJ databases">
        <authorList>
            <person name="Paladin E.C."/>
            <person name="Houtz J.M."/>
            <person name="Smith A.L."/>
            <person name="Pedulla M.L."/>
            <person name="Jacobs-Sera D."/>
            <person name="Hendrix R.W."/>
            <person name="Hatfull G.F."/>
        </authorList>
    </citation>
    <scope>NUCLEOTIDE SEQUENCE [LARGE SCALE GENOMIC DNA]</scope>
</reference>
<accession>B5A797</accession>
<organism evidence="1 2">
    <name type="scientific">Mycobacterium phage Kostya</name>
    <dbReference type="NCBI Taxonomy" id="2914016"/>
    <lineage>
        <taxon>Viruses</taxon>
        <taxon>Duplodnaviria</taxon>
        <taxon>Heunggongvirae</taxon>
        <taxon>Uroviricota</taxon>
        <taxon>Caudoviricetes</taxon>
        <taxon>Kostyavirus</taxon>
        <taxon>Kostyavirus kostya</taxon>
    </lineage>
</organism>
<proteinExistence type="predicted"/>
<dbReference type="RefSeq" id="YP_002014603.1">
    <property type="nucleotide sequence ID" value="NC_011056.1"/>
</dbReference>
<dbReference type="GeneID" id="6469910"/>
<dbReference type="EMBL" id="EU816591">
    <property type="protein sequence ID" value="ACF34302.1"/>
    <property type="molecule type" value="Genomic_DNA"/>
</dbReference>
<protein>
    <submittedName>
        <fullName evidence="1">Uncharacterized protein</fullName>
    </submittedName>
</protein>
<evidence type="ECO:0000313" key="1">
    <source>
        <dbReference type="EMBL" id="ACF34302.1"/>
    </source>
</evidence>
<keyword evidence="2" id="KW-1185">Reference proteome</keyword>
<dbReference type="KEGG" id="vg:6469910"/>